<feature type="domain" description="Spore germination protein N-terminal" evidence="9">
    <location>
        <begin position="15"/>
        <end position="179"/>
    </location>
</feature>
<evidence type="ECO:0000256" key="1">
    <source>
        <dbReference type="ARBA" id="ARBA00004635"/>
    </source>
</evidence>
<dbReference type="InterPro" id="IPR008844">
    <property type="entry name" value="Spore_GerAC-like"/>
</dbReference>
<dbReference type="NCBIfam" id="TIGR02887">
    <property type="entry name" value="spore_ger_x_C"/>
    <property type="match status" value="1"/>
</dbReference>
<dbReference type="EMBL" id="NFCY01000015">
    <property type="protein sequence ID" value="OTX53156.1"/>
    <property type="molecule type" value="Genomic_DNA"/>
</dbReference>
<accession>A0A9Q5SKI9</accession>
<name>A0A9Q5SKI9_BACTU</name>
<evidence type="ECO:0000256" key="5">
    <source>
        <dbReference type="ARBA" id="ARBA00023136"/>
    </source>
</evidence>
<keyword evidence="3" id="KW-0309">Germination</keyword>
<protein>
    <submittedName>
        <fullName evidence="10">Spore gernimation protein</fullName>
    </submittedName>
</protein>
<dbReference type="Gene3D" id="3.30.300.210">
    <property type="entry name" value="Nutrient germinant receptor protein C, domain 3"/>
    <property type="match status" value="1"/>
</dbReference>
<comment type="subcellular location">
    <subcellularLocation>
        <location evidence="1">Membrane</location>
        <topology evidence="1">Lipid-anchor</topology>
    </subcellularLocation>
</comment>
<dbReference type="PANTHER" id="PTHR35789">
    <property type="entry name" value="SPORE GERMINATION PROTEIN B3"/>
    <property type="match status" value="1"/>
</dbReference>
<dbReference type="GO" id="GO:0016020">
    <property type="term" value="C:membrane"/>
    <property type="evidence" value="ECO:0007669"/>
    <property type="project" value="UniProtKB-SubCell"/>
</dbReference>
<keyword evidence="5" id="KW-0472">Membrane</keyword>
<evidence type="ECO:0000256" key="3">
    <source>
        <dbReference type="ARBA" id="ARBA00022544"/>
    </source>
</evidence>
<keyword evidence="6" id="KW-0564">Palmitate</keyword>
<keyword evidence="7" id="KW-0449">Lipoprotein</keyword>
<proteinExistence type="inferred from homology"/>
<reference evidence="10 11" key="1">
    <citation type="submission" date="2016-10" db="EMBL/GenBank/DDBJ databases">
        <title>Comparative genomics of Bacillus thuringiensis reveals a path to pathogens against multiple invertebrate hosts.</title>
        <authorList>
            <person name="Zheng J."/>
            <person name="Gao Q."/>
            <person name="Liu H."/>
            <person name="Peng D."/>
            <person name="Ruan L."/>
            <person name="Sun M."/>
        </authorList>
    </citation>
    <scope>NUCLEOTIDE SEQUENCE [LARGE SCALE GENOMIC DNA]</scope>
    <source>
        <strain evidence="10">BGSC 4BB1</strain>
    </source>
</reference>
<dbReference type="InterPro" id="IPR038501">
    <property type="entry name" value="Spore_GerAC_C_sf"/>
</dbReference>
<dbReference type="InterPro" id="IPR046953">
    <property type="entry name" value="Spore_GerAC-like_C"/>
</dbReference>
<evidence type="ECO:0000256" key="4">
    <source>
        <dbReference type="ARBA" id="ARBA00022729"/>
    </source>
</evidence>
<evidence type="ECO:0000256" key="6">
    <source>
        <dbReference type="ARBA" id="ARBA00023139"/>
    </source>
</evidence>
<comment type="similarity">
    <text evidence="2">Belongs to the GerABKC lipoprotein family.</text>
</comment>
<evidence type="ECO:0000259" key="9">
    <source>
        <dbReference type="Pfam" id="PF25198"/>
    </source>
</evidence>
<evidence type="ECO:0000256" key="2">
    <source>
        <dbReference type="ARBA" id="ARBA00007886"/>
    </source>
</evidence>
<dbReference type="GO" id="GO:0009847">
    <property type="term" value="P:spore germination"/>
    <property type="evidence" value="ECO:0007669"/>
    <property type="project" value="InterPro"/>
</dbReference>
<sequence>MLLCIFPFHIEKPIPIENTSFTFAFGIDVNPNEELVFYSSNPVFSMEAKETKEIFNIKAQTSKQVQDEIDRRTAGINVLSKMQVILIGKKLLTYKNWPSLLDFIYRDYKSTVTPLLIVVDGPVADVIHFSPKNKPRISLFLKSLITSSKLRGETVETSLQEFHRQTFEKGITPVLPKIKKHKDIFLTGSSLLTKNGQYKGSLDPQETALLRILQGQKSSYSFTIPTCPKATNSPVMSGVMSFTGQNQNISIKSSYKGGKYQFDYNIHMHIVLNEYIKCLHKETKVTELEKKIQEHLEKKLQILVRKIQYHQIDPIGLGVYARAFHYKEYKKVQNEWGKTLSNANIHFNLDVEVKTVGVIK</sequence>
<evidence type="ECO:0000313" key="11">
    <source>
        <dbReference type="Proteomes" id="UP000194733"/>
    </source>
</evidence>
<evidence type="ECO:0000256" key="7">
    <source>
        <dbReference type="ARBA" id="ARBA00023288"/>
    </source>
</evidence>
<evidence type="ECO:0000259" key="8">
    <source>
        <dbReference type="Pfam" id="PF05504"/>
    </source>
</evidence>
<gene>
    <name evidence="10" type="ORF">BK724_04760</name>
</gene>
<organism evidence="10 11">
    <name type="scientific">Bacillus thuringiensis serovar sooncheon</name>
    <dbReference type="NCBI Taxonomy" id="180891"/>
    <lineage>
        <taxon>Bacteria</taxon>
        <taxon>Bacillati</taxon>
        <taxon>Bacillota</taxon>
        <taxon>Bacilli</taxon>
        <taxon>Bacillales</taxon>
        <taxon>Bacillaceae</taxon>
        <taxon>Bacillus</taxon>
        <taxon>Bacillus cereus group</taxon>
    </lineage>
</organism>
<dbReference type="PANTHER" id="PTHR35789:SF1">
    <property type="entry name" value="SPORE GERMINATION PROTEIN B3"/>
    <property type="match status" value="1"/>
</dbReference>
<keyword evidence="4" id="KW-0732">Signal</keyword>
<dbReference type="AlphaFoldDB" id="A0A9Q5SKI9"/>
<feature type="domain" description="Spore germination GerAC-like C-terminal" evidence="8">
    <location>
        <begin position="187"/>
        <end position="357"/>
    </location>
</feature>
<dbReference type="Pfam" id="PF05504">
    <property type="entry name" value="Spore_GerAC"/>
    <property type="match status" value="1"/>
</dbReference>
<evidence type="ECO:0000313" key="10">
    <source>
        <dbReference type="EMBL" id="OTX53156.1"/>
    </source>
</evidence>
<dbReference type="Proteomes" id="UP000194733">
    <property type="component" value="Unassembled WGS sequence"/>
</dbReference>
<comment type="caution">
    <text evidence="10">The sequence shown here is derived from an EMBL/GenBank/DDBJ whole genome shotgun (WGS) entry which is preliminary data.</text>
</comment>
<dbReference type="Pfam" id="PF25198">
    <property type="entry name" value="Spore_GerAC_N"/>
    <property type="match status" value="1"/>
</dbReference>
<dbReference type="InterPro" id="IPR057336">
    <property type="entry name" value="GerAC_N"/>
</dbReference>